<dbReference type="EC" id="5.3.3.18" evidence="3"/>
<protein>
    <submittedName>
        <fullName evidence="3">1,2-epoxyphenylacetyl-CoA isomerase</fullName>
        <ecNumber evidence="3">5.3.3.18</ecNumber>
    </submittedName>
</protein>
<keyword evidence="3" id="KW-0413">Isomerase</keyword>
<reference evidence="3 4" key="1">
    <citation type="submission" date="2019-12" db="EMBL/GenBank/DDBJ databases">
        <title>Genome sequencing and assembly of endphytes of Porphyra tenera.</title>
        <authorList>
            <person name="Park J.M."/>
            <person name="Shin R."/>
            <person name="Jo S.H."/>
        </authorList>
    </citation>
    <scope>NUCLEOTIDE SEQUENCE [LARGE SCALE GENOMIC DNA]</scope>
    <source>
        <strain evidence="3 4">GPM4</strain>
    </source>
</reference>
<dbReference type="Gene3D" id="1.10.12.10">
    <property type="entry name" value="Lyase 2-enoyl-coa Hydratase, Chain A, domain 2"/>
    <property type="match status" value="1"/>
</dbReference>
<dbReference type="GO" id="GO:0016836">
    <property type="term" value="F:hydro-lyase activity"/>
    <property type="evidence" value="ECO:0007669"/>
    <property type="project" value="UniProtKB-ARBA"/>
</dbReference>
<sequence length="260" mass="28005">MSEALSVTTSIQGSIAIICFNRPQKLNAFDQNQRQAFRDAANKVNADESIRAVVLMGEGRAFSAGADLSEVMPDDLDVEQGLIQEYKPALMAITQAPKPWISAVNGAAAGIGSAFAMACDLTVMAENAYLYQAFSAIGLIPDGGATWHLAQTVGRKRAFELIALGTKLGAQECLQLGLCNRVVADVKLFDEAMTLANELANKAPLALRYAKEVLNEAMQSNLSDTFDYEAKLQKICTDSEDAKEGSRAFLAKRKAQFSGR</sequence>
<comment type="similarity">
    <text evidence="1">Belongs to the enoyl-CoA hydratase/isomerase family.</text>
</comment>
<organism evidence="3 4">
    <name type="scientific">Paraglaciecola mesophila</name>
    <dbReference type="NCBI Taxonomy" id="197222"/>
    <lineage>
        <taxon>Bacteria</taxon>
        <taxon>Pseudomonadati</taxon>
        <taxon>Pseudomonadota</taxon>
        <taxon>Gammaproteobacteria</taxon>
        <taxon>Alteromonadales</taxon>
        <taxon>Alteromonadaceae</taxon>
        <taxon>Paraglaciecola</taxon>
    </lineage>
</organism>
<evidence type="ECO:0000256" key="1">
    <source>
        <dbReference type="ARBA" id="ARBA00005254"/>
    </source>
</evidence>
<dbReference type="Proteomes" id="UP000464524">
    <property type="component" value="Chromosome"/>
</dbReference>
<dbReference type="InterPro" id="IPR001753">
    <property type="entry name" value="Enoyl-CoA_hydra/iso"/>
</dbReference>
<dbReference type="Pfam" id="PF00378">
    <property type="entry name" value="ECH_1"/>
    <property type="match status" value="1"/>
</dbReference>
<name>A0A857JNY1_9ALTE</name>
<evidence type="ECO:0000313" key="4">
    <source>
        <dbReference type="Proteomes" id="UP000464524"/>
    </source>
</evidence>
<dbReference type="SUPFAM" id="SSF52096">
    <property type="entry name" value="ClpP/crotonase"/>
    <property type="match status" value="1"/>
</dbReference>
<dbReference type="RefSeq" id="WP_160181007.1">
    <property type="nucleotide sequence ID" value="NZ_CP047656.1"/>
</dbReference>
<dbReference type="FunFam" id="1.10.12.10:FF:000001">
    <property type="entry name" value="Probable enoyl-CoA hydratase, mitochondrial"/>
    <property type="match status" value="1"/>
</dbReference>
<keyword evidence="2" id="KW-0456">Lyase</keyword>
<dbReference type="PANTHER" id="PTHR11941:SF133">
    <property type="entry name" value="1,2-EPOXYPHENYLACETYL-COA ISOMERASE"/>
    <property type="match status" value="1"/>
</dbReference>
<keyword evidence="4" id="KW-1185">Reference proteome</keyword>
<dbReference type="PANTHER" id="PTHR11941">
    <property type="entry name" value="ENOYL-COA HYDRATASE-RELATED"/>
    <property type="match status" value="1"/>
</dbReference>
<dbReference type="GO" id="GO:0006635">
    <property type="term" value="P:fatty acid beta-oxidation"/>
    <property type="evidence" value="ECO:0007669"/>
    <property type="project" value="TreeGrafter"/>
</dbReference>
<gene>
    <name evidence="3" type="ORF">FX988_03098</name>
</gene>
<dbReference type="EMBL" id="CP047656">
    <property type="protein sequence ID" value="QHJ12840.1"/>
    <property type="molecule type" value="Genomic_DNA"/>
</dbReference>
<dbReference type="KEGG" id="pmes:FX988_03098"/>
<dbReference type="OrthoDB" id="9807606at2"/>
<proteinExistence type="inferred from homology"/>
<dbReference type="GO" id="GO:0016853">
    <property type="term" value="F:isomerase activity"/>
    <property type="evidence" value="ECO:0007669"/>
    <property type="project" value="UniProtKB-KW"/>
</dbReference>
<accession>A0A857JNY1</accession>
<dbReference type="AlphaFoldDB" id="A0A857JNY1"/>
<dbReference type="InterPro" id="IPR029045">
    <property type="entry name" value="ClpP/crotonase-like_dom_sf"/>
</dbReference>
<dbReference type="CDD" id="cd06558">
    <property type="entry name" value="crotonase-like"/>
    <property type="match status" value="1"/>
</dbReference>
<evidence type="ECO:0000313" key="3">
    <source>
        <dbReference type="EMBL" id="QHJ12840.1"/>
    </source>
</evidence>
<dbReference type="InterPro" id="IPR014748">
    <property type="entry name" value="Enoyl-CoA_hydra_C"/>
</dbReference>
<dbReference type="Gene3D" id="3.90.226.10">
    <property type="entry name" value="2-enoyl-CoA Hydratase, Chain A, domain 1"/>
    <property type="match status" value="1"/>
</dbReference>
<evidence type="ECO:0000256" key="2">
    <source>
        <dbReference type="ARBA" id="ARBA00023239"/>
    </source>
</evidence>